<sequence>MSWPSQLADKIRVQVKPHDRFSSHPAARTCRGDRRMAVQPIGAQTVAKRRKRTEEHPRTGSVCPCPGLIATLRLVRPWTLWKAPAFGIQCYDLRGAAWVARGEQNKTSTESPALTDNPRVGGHTNMGILQRFKGKKAVPGNETSIQDGASSPAAVDTEKADTSPVKVFSLRVLAMGVIVSLGGLIFGYDTGQISGFLEMDDFLNRFADTTKDGAPAFTNGRQGTIVGLLSIGTLIGALCAAPISDKFGRKPSIVFWNIIFCVGVIVQITTGYKWYQIATGRWVAGLGVGGLSVLTPMYQSETAPRQLRGSLVSCYQLFITLGIFIAYCINYGTEAQQNANSWRIPMGIGFIWPALMAFGILFLRESPRWDYRNGNIERARTTIAKTYGVPENHWEVNREIREIKAKLDAENAGGGSHPFYEIFTGPRMLYRTLLGIVLQALQQMTGANFFFYYGTTIFTATGLSNSFVTSMILGGVNFGTTFLGLYLVEHYGRRKSMITGGLWMFMCFMVFASVGHFSLDQTNPTNTPQAGAAMIVFACLFILGFASTWGPMVWCVVGEIYPSRYRAKCMALATASNWVWNFLLSFFTPYITGAIDYRYGYVFAGCCFAGAFVVYFFVCESQGRTLEETDTMYILQVKPWKSSKWVAPEGEELVTADALNLTPGARGIRKADAAGAESEARVENLPPANEHHGITDVSNTDYVPESRPAYGRLGSIINRH</sequence>
<proteinExistence type="predicted"/>
<comment type="caution">
    <text evidence="1">The sequence shown here is derived from an EMBL/GenBank/DDBJ whole genome shotgun (WGS) entry which is preliminary data.</text>
</comment>
<evidence type="ECO:0000313" key="2">
    <source>
        <dbReference type="Proteomes" id="UP001320706"/>
    </source>
</evidence>
<protein>
    <submittedName>
        <fullName evidence="1">Hexose transporter hxt5</fullName>
    </submittedName>
</protein>
<evidence type="ECO:0000313" key="1">
    <source>
        <dbReference type="EMBL" id="KAK8215150.1"/>
    </source>
</evidence>
<name>A0ACC3SK21_9PEZI</name>
<keyword evidence="2" id="KW-1185">Reference proteome</keyword>
<gene>
    <name evidence="1" type="primary">HXT5_2</name>
    <name evidence="1" type="ORF">M8818_002160</name>
</gene>
<dbReference type="EMBL" id="JAMKPW020000009">
    <property type="protein sequence ID" value="KAK8215150.1"/>
    <property type="molecule type" value="Genomic_DNA"/>
</dbReference>
<reference evidence="1" key="1">
    <citation type="submission" date="2024-02" db="EMBL/GenBank/DDBJ databases">
        <title>Metagenome Assembled Genome of Zalaria obscura JY119.</title>
        <authorList>
            <person name="Vighnesh L."/>
            <person name="Jagadeeshwari U."/>
            <person name="Venkata Ramana C."/>
            <person name="Sasikala C."/>
        </authorList>
    </citation>
    <scope>NUCLEOTIDE SEQUENCE</scope>
    <source>
        <strain evidence="1">JY119</strain>
    </source>
</reference>
<organism evidence="1 2">
    <name type="scientific">Zalaria obscura</name>
    <dbReference type="NCBI Taxonomy" id="2024903"/>
    <lineage>
        <taxon>Eukaryota</taxon>
        <taxon>Fungi</taxon>
        <taxon>Dikarya</taxon>
        <taxon>Ascomycota</taxon>
        <taxon>Pezizomycotina</taxon>
        <taxon>Dothideomycetes</taxon>
        <taxon>Dothideomycetidae</taxon>
        <taxon>Dothideales</taxon>
        <taxon>Zalariaceae</taxon>
        <taxon>Zalaria</taxon>
    </lineage>
</organism>
<accession>A0ACC3SK21</accession>
<dbReference type="Proteomes" id="UP001320706">
    <property type="component" value="Unassembled WGS sequence"/>
</dbReference>